<evidence type="ECO:0000256" key="1">
    <source>
        <dbReference type="ARBA" id="ARBA00004170"/>
    </source>
</evidence>
<protein>
    <recommendedName>
        <fullName evidence="7">Photosystem II extrinsic protein U</fullName>
        <shortName evidence="7">PSII-U</shortName>
        <shortName evidence="7">PsbU</shortName>
    </recommendedName>
    <alternativeName>
        <fullName evidence="7">Photosystem II 12 kDa extrinsic protein</fullName>
        <shortName evidence="7">PS II complex 12 kDa extrinsic protein</shortName>
    </alternativeName>
</protein>
<keyword evidence="7" id="KW-0602">Photosynthesis</keyword>
<comment type="function">
    <text evidence="7">One of the extrinsic, lumenal subunits of photosystem II (PSII). PSII is a light-driven water plastoquinone oxidoreductase, using light energy to abstract electrons from H(2)O, generating a proton gradient subsequently used for ATP formation. The extrinsic proteins stabilize the structure of photosystem II oxygen-evolving complex (OEC), the ion environment of oxygen evolution and protect the OEC against heat-induced inactivation.</text>
</comment>
<evidence type="ECO:0000313" key="8">
    <source>
        <dbReference type="EMBL" id="MUL38718.1"/>
    </source>
</evidence>
<dbReference type="InterPro" id="IPR010527">
    <property type="entry name" value="PSII_PsbU"/>
</dbReference>
<evidence type="ECO:0000256" key="5">
    <source>
        <dbReference type="ARBA" id="ARBA00023136"/>
    </source>
</evidence>
<comment type="similarity">
    <text evidence="2 7">Belongs to the PsbU family.</text>
</comment>
<comment type="subcellular location">
    <subcellularLocation>
        <location evidence="7">Cellular thylakoid membrane</location>
        <topology evidence="7">Peripheral membrane protein</topology>
        <orientation evidence="7">Lumenal side</orientation>
    </subcellularLocation>
    <subcellularLocation>
        <location evidence="1">Membrane</location>
        <topology evidence="1">Peripheral membrane protein</topology>
    </subcellularLocation>
</comment>
<dbReference type="Gene3D" id="1.10.150.320">
    <property type="entry name" value="Photosystem II 12 kDa extrinsic protein"/>
    <property type="match status" value="1"/>
</dbReference>
<evidence type="ECO:0000256" key="6">
    <source>
        <dbReference type="ARBA" id="ARBA00023276"/>
    </source>
</evidence>
<keyword evidence="4 7" id="KW-0793">Thylakoid</keyword>
<dbReference type="GO" id="GO:0042549">
    <property type="term" value="P:photosystem II stabilization"/>
    <property type="evidence" value="ECO:0007669"/>
    <property type="project" value="InterPro"/>
</dbReference>
<evidence type="ECO:0000256" key="2">
    <source>
        <dbReference type="ARBA" id="ARBA00010827"/>
    </source>
</evidence>
<dbReference type="GO" id="GO:0009654">
    <property type="term" value="C:photosystem II oxygen evolving complex"/>
    <property type="evidence" value="ECO:0007669"/>
    <property type="project" value="InterPro"/>
</dbReference>
<dbReference type="Pfam" id="PF06514">
    <property type="entry name" value="PsbU"/>
    <property type="match status" value="1"/>
</dbReference>
<reference evidence="8 9" key="1">
    <citation type="journal article" date="2019" name="Front. Microbiol.">
        <title>Genomic Features for Desiccation Tolerance and Sugar Biosynthesis in the Extremophile Gloeocapsopsis sp. UTEX B3054.</title>
        <authorList>
            <person name="Urrejola C."/>
            <person name="Alcorta J."/>
            <person name="Salas L."/>
            <person name="Vasquez M."/>
            <person name="Polz M.F."/>
            <person name="Vicuna R."/>
            <person name="Diez B."/>
        </authorList>
    </citation>
    <scope>NUCLEOTIDE SEQUENCE [LARGE SCALE GENOMIC DNA]</scope>
    <source>
        <strain evidence="8 9">1H9</strain>
    </source>
</reference>
<name>A0A6N8G009_9CHRO</name>
<keyword evidence="5 7" id="KW-0472">Membrane</keyword>
<dbReference type="GO" id="GO:0015979">
    <property type="term" value="P:photosynthesis"/>
    <property type="evidence" value="ECO:0007669"/>
    <property type="project" value="UniProtKB-UniRule"/>
</dbReference>
<accession>A0A6N8G009</accession>
<keyword evidence="6 7" id="KW-0604">Photosystem II</keyword>
<dbReference type="GO" id="GO:0019898">
    <property type="term" value="C:extrinsic component of membrane"/>
    <property type="evidence" value="ECO:0007669"/>
    <property type="project" value="InterPro"/>
</dbReference>
<dbReference type="HAMAP" id="MF_00589">
    <property type="entry name" value="PSII_PsbU"/>
    <property type="match status" value="1"/>
</dbReference>
<proteinExistence type="inferred from homology"/>
<comment type="subunit">
    <text evidence="7">PSII is composed of 1 copy each of membrane proteins PsbA, PsbB, PsbC, PsbD, PsbE, PsbF, PsbH, PsbI, PsbJ, PsbK, PsbL, PsbM, PsbT, PsbX, PsbY, PsbZ, Psb30/Ycf12, peripheral proteins PsbO, CyanoQ (PsbQ), PsbU, PsbV and a large number of cofactors. It forms dimeric complexes.</text>
</comment>
<comment type="caution">
    <text evidence="8">The sequence shown here is derived from an EMBL/GenBank/DDBJ whole genome shotgun (WGS) entry which is preliminary data.</text>
</comment>
<evidence type="ECO:0000256" key="7">
    <source>
        <dbReference type="HAMAP-Rule" id="MF_00589"/>
    </source>
</evidence>
<evidence type="ECO:0000256" key="3">
    <source>
        <dbReference type="ARBA" id="ARBA00022982"/>
    </source>
</evidence>
<dbReference type="EMBL" id="NAPY01000046">
    <property type="protein sequence ID" value="MUL38718.1"/>
    <property type="molecule type" value="Genomic_DNA"/>
</dbReference>
<organism evidence="8 9">
    <name type="scientific">Gloeocapsopsis dulcis AAB1 = 1H9</name>
    <dbReference type="NCBI Taxonomy" id="1433147"/>
    <lineage>
        <taxon>Bacteria</taxon>
        <taxon>Bacillati</taxon>
        <taxon>Cyanobacteriota</taxon>
        <taxon>Cyanophyceae</taxon>
        <taxon>Oscillatoriophycideae</taxon>
        <taxon>Chroococcales</taxon>
        <taxon>Chroococcaceae</taxon>
        <taxon>Gloeocapsopsis</taxon>
        <taxon>Gloeocapsopsis dulcis</taxon>
    </lineage>
</organism>
<sequence length="151" mass="17043">MERGRKIVKRLIRVLTILFLIVGCMGWFGVPQQAIAADLSGVTLRPVTVVGVEGVRRNRADDKLATEFGKKIDLNNTNVRAFQRYPGMYPNLAKQIIKHAPYENVEDVLDIEGLSDRQKELLQANLEKFTVTEPEAAFVEGDDRVNNGIYR</sequence>
<dbReference type="AlphaFoldDB" id="A0A6N8G009"/>
<dbReference type="SUPFAM" id="SSF81585">
    <property type="entry name" value="PsbU/PolX domain-like"/>
    <property type="match status" value="1"/>
</dbReference>
<dbReference type="PROSITE" id="PS51257">
    <property type="entry name" value="PROKAR_LIPOPROTEIN"/>
    <property type="match status" value="1"/>
</dbReference>
<keyword evidence="9" id="KW-1185">Reference proteome</keyword>
<evidence type="ECO:0000256" key="4">
    <source>
        <dbReference type="ARBA" id="ARBA00023078"/>
    </source>
</evidence>
<evidence type="ECO:0000313" key="9">
    <source>
        <dbReference type="Proteomes" id="UP000441797"/>
    </source>
</evidence>
<keyword evidence="7" id="KW-0813">Transport</keyword>
<gene>
    <name evidence="7" type="primary">psbU</name>
    <name evidence="8" type="ORF">BWI75_20930</name>
</gene>
<dbReference type="GO" id="GO:0031676">
    <property type="term" value="C:plasma membrane-derived thylakoid membrane"/>
    <property type="evidence" value="ECO:0007669"/>
    <property type="project" value="UniProtKB-SubCell"/>
</dbReference>
<dbReference type="NCBIfam" id="NF002708">
    <property type="entry name" value="PRK02515.1"/>
    <property type="match status" value="1"/>
</dbReference>
<keyword evidence="3 7" id="KW-0249">Electron transport</keyword>
<dbReference type="OrthoDB" id="463369at2"/>
<dbReference type="Proteomes" id="UP000441797">
    <property type="component" value="Unassembled WGS sequence"/>
</dbReference>